<keyword evidence="3" id="KW-0805">Transcription regulation</keyword>
<accession>A0ABQ9YPT8</accession>
<dbReference type="InterPro" id="IPR004979">
    <property type="entry name" value="TF_AP2"/>
</dbReference>
<proteinExistence type="inferred from homology"/>
<evidence type="ECO:0000256" key="1">
    <source>
        <dbReference type="ARBA" id="ARBA00004123"/>
    </source>
</evidence>
<evidence type="ECO:0000313" key="8">
    <source>
        <dbReference type="EMBL" id="KAK4002632.1"/>
    </source>
</evidence>
<comment type="similarity">
    <text evidence="2">Belongs to the AP-2 family.</text>
</comment>
<organism evidence="8 9">
    <name type="scientific">Daphnia magna</name>
    <dbReference type="NCBI Taxonomy" id="35525"/>
    <lineage>
        <taxon>Eukaryota</taxon>
        <taxon>Metazoa</taxon>
        <taxon>Ecdysozoa</taxon>
        <taxon>Arthropoda</taxon>
        <taxon>Crustacea</taxon>
        <taxon>Branchiopoda</taxon>
        <taxon>Diplostraca</taxon>
        <taxon>Cladocera</taxon>
        <taxon>Anomopoda</taxon>
        <taxon>Daphniidae</taxon>
        <taxon>Daphnia</taxon>
    </lineage>
</organism>
<dbReference type="Proteomes" id="UP001234178">
    <property type="component" value="Unassembled WGS sequence"/>
</dbReference>
<comment type="subcellular location">
    <subcellularLocation>
        <location evidence="1">Nucleus</location>
    </subcellularLocation>
</comment>
<comment type="caution">
    <text evidence="8">The sequence shown here is derived from an EMBL/GenBank/DDBJ whole genome shotgun (WGS) entry which is preliminary data.</text>
</comment>
<evidence type="ECO:0000256" key="6">
    <source>
        <dbReference type="ARBA" id="ARBA00023242"/>
    </source>
</evidence>
<dbReference type="EMBL" id="JAOYFB010000001">
    <property type="protein sequence ID" value="KAK4002632.1"/>
    <property type="molecule type" value="Genomic_DNA"/>
</dbReference>
<evidence type="ECO:0000256" key="2">
    <source>
        <dbReference type="ARBA" id="ARBA00007770"/>
    </source>
</evidence>
<feature type="domain" description="Transcription factor AP-2 C-terminal" evidence="7">
    <location>
        <begin position="245"/>
        <end position="288"/>
    </location>
</feature>
<evidence type="ECO:0000313" key="9">
    <source>
        <dbReference type="Proteomes" id="UP001234178"/>
    </source>
</evidence>
<dbReference type="PANTHER" id="PTHR10812:SF17">
    <property type="entry name" value="TRANSCRIPTION FACTOR AP-2, ISOFORM D"/>
    <property type="match status" value="1"/>
</dbReference>
<dbReference type="PANTHER" id="PTHR10812">
    <property type="entry name" value="TRANSCRIPTION FACTOR AP-2"/>
    <property type="match status" value="1"/>
</dbReference>
<keyword evidence="9" id="KW-1185">Reference proteome</keyword>
<name>A0ABQ9YPT8_9CRUS</name>
<keyword evidence="6" id="KW-0539">Nucleus</keyword>
<reference evidence="8 9" key="1">
    <citation type="journal article" date="2023" name="Nucleic Acids Res.">
        <title>The hologenome of Daphnia magna reveals possible DNA methylation and microbiome-mediated evolution of the host genome.</title>
        <authorList>
            <person name="Chaturvedi A."/>
            <person name="Li X."/>
            <person name="Dhandapani V."/>
            <person name="Marshall H."/>
            <person name="Kissane S."/>
            <person name="Cuenca-Cambronero M."/>
            <person name="Asole G."/>
            <person name="Calvet F."/>
            <person name="Ruiz-Romero M."/>
            <person name="Marangio P."/>
            <person name="Guigo R."/>
            <person name="Rago D."/>
            <person name="Mirbahai L."/>
            <person name="Eastwood N."/>
            <person name="Colbourne J.K."/>
            <person name="Zhou J."/>
            <person name="Mallon E."/>
            <person name="Orsini L."/>
        </authorList>
    </citation>
    <scope>NUCLEOTIDE SEQUENCE [LARGE SCALE GENOMIC DNA]</scope>
    <source>
        <strain evidence="8">LRV0_1</strain>
    </source>
</reference>
<sequence>MPDIDTFSFSYMPADVMSAVMESNAEENPKMLFQCERRALHERAADWSVRTHHNHMTGRGHDVMHMPPYFPPPFPPQQQVGVEFHPSSGSVQLGNSSGNNDPYSLNVHQSHYSTHSQIQRTHEVLRRAEHEALDCVFVSQTGNVHFSYDPSGGRGGNSGRSEGNQYNVVRRPDVLVQHHVLDSGETIVIPGNLASTPLSSHHNIDDGQTPSVESDSNFISTDQMSIVKKEFDVLLSGPVSPTDVFCSVPGRLSLLSSTSKYKVTVGEVQRRLSPPECLNASLLGGVLRSISF</sequence>
<dbReference type="InterPro" id="IPR013854">
    <property type="entry name" value="TF_AP2_C"/>
</dbReference>
<dbReference type="Pfam" id="PF03299">
    <property type="entry name" value="TF_AP-2"/>
    <property type="match status" value="1"/>
</dbReference>
<evidence type="ECO:0000256" key="5">
    <source>
        <dbReference type="ARBA" id="ARBA00023163"/>
    </source>
</evidence>
<keyword evidence="5" id="KW-0804">Transcription</keyword>
<evidence type="ECO:0000259" key="7">
    <source>
        <dbReference type="Pfam" id="PF03299"/>
    </source>
</evidence>
<keyword evidence="4" id="KW-0238">DNA-binding</keyword>
<gene>
    <name evidence="8" type="ORF">OUZ56_004444</name>
</gene>
<protein>
    <recommendedName>
        <fullName evidence="7">Transcription factor AP-2 C-terminal domain-containing protein</fullName>
    </recommendedName>
</protein>
<evidence type="ECO:0000256" key="3">
    <source>
        <dbReference type="ARBA" id="ARBA00023015"/>
    </source>
</evidence>
<evidence type="ECO:0000256" key="4">
    <source>
        <dbReference type="ARBA" id="ARBA00023125"/>
    </source>
</evidence>